<evidence type="ECO:0000256" key="2">
    <source>
        <dbReference type="SAM" id="Phobius"/>
    </source>
</evidence>
<gene>
    <name evidence="3" type="ORF">MGN01_24350</name>
</gene>
<dbReference type="AlphaFoldDB" id="A0A512JKX1"/>
<dbReference type="EMBL" id="BJZV01000012">
    <property type="protein sequence ID" value="GEP10590.1"/>
    <property type="molecule type" value="Genomic_DNA"/>
</dbReference>
<feature type="transmembrane region" description="Helical" evidence="2">
    <location>
        <begin position="36"/>
        <end position="55"/>
    </location>
</feature>
<evidence type="ECO:0000313" key="3">
    <source>
        <dbReference type="EMBL" id="GEP10590.1"/>
    </source>
</evidence>
<protein>
    <submittedName>
        <fullName evidence="3">Uncharacterized protein</fullName>
    </submittedName>
</protein>
<feature type="region of interest" description="Disordered" evidence="1">
    <location>
        <begin position="59"/>
        <end position="80"/>
    </location>
</feature>
<reference evidence="3 4" key="1">
    <citation type="submission" date="2019-07" db="EMBL/GenBank/DDBJ databases">
        <title>Whole genome shotgun sequence of Methylobacterium gnaphalii NBRC 107716.</title>
        <authorList>
            <person name="Hosoyama A."/>
            <person name="Uohara A."/>
            <person name="Ohji S."/>
            <person name="Ichikawa N."/>
        </authorList>
    </citation>
    <scope>NUCLEOTIDE SEQUENCE [LARGE SCALE GENOMIC DNA]</scope>
    <source>
        <strain evidence="3 4">NBRC 107716</strain>
    </source>
</reference>
<accession>A0A512JKX1</accession>
<dbReference type="RefSeq" id="WP_147046859.1">
    <property type="nucleotide sequence ID" value="NZ_BJZV01000012.1"/>
</dbReference>
<feature type="compositionally biased region" description="Low complexity" evidence="1">
    <location>
        <begin position="59"/>
        <end position="78"/>
    </location>
</feature>
<comment type="caution">
    <text evidence="3">The sequence shown here is derived from an EMBL/GenBank/DDBJ whole genome shotgun (WGS) entry which is preliminary data.</text>
</comment>
<evidence type="ECO:0000313" key="4">
    <source>
        <dbReference type="Proteomes" id="UP000321750"/>
    </source>
</evidence>
<evidence type="ECO:0000256" key="1">
    <source>
        <dbReference type="SAM" id="MobiDB-lite"/>
    </source>
</evidence>
<organism evidence="3 4">
    <name type="scientific">Methylobacterium gnaphalii</name>
    <dbReference type="NCBI Taxonomy" id="1010610"/>
    <lineage>
        <taxon>Bacteria</taxon>
        <taxon>Pseudomonadati</taxon>
        <taxon>Pseudomonadota</taxon>
        <taxon>Alphaproteobacteria</taxon>
        <taxon>Hyphomicrobiales</taxon>
        <taxon>Methylobacteriaceae</taxon>
        <taxon>Methylobacterium</taxon>
    </lineage>
</organism>
<keyword evidence="2" id="KW-0472">Membrane</keyword>
<keyword evidence="2" id="KW-1133">Transmembrane helix</keyword>
<proteinExistence type="predicted"/>
<feature type="transmembrane region" description="Helical" evidence="2">
    <location>
        <begin position="6"/>
        <end position="24"/>
    </location>
</feature>
<keyword evidence="2" id="KW-0812">Transmembrane</keyword>
<keyword evidence="4" id="KW-1185">Reference proteome</keyword>
<name>A0A512JKX1_9HYPH</name>
<dbReference type="Proteomes" id="UP000321750">
    <property type="component" value="Unassembled WGS sequence"/>
</dbReference>
<sequence length="111" mass="11698">MTLLSSGALALAAALIIVLVGTMRPRSQGGSERRPCLFRLVLLVTLASVVALAAASPSLARRSRNAQATAANPTPANAGEAVCRSRARDYAYEKHADTGQELVFFDKCMGH</sequence>